<evidence type="ECO:0000256" key="1">
    <source>
        <dbReference type="SAM" id="Phobius"/>
    </source>
</evidence>
<dbReference type="PANTHER" id="PTHR45138">
    <property type="entry name" value="REGULATORY COMPONENTS OF SENSORY TRANSDUCTION SYSTEM"/>
    <property type="match status" value="1"/>
</dbReference>
<feature type="transmembrane region" description="Helical" evidence="1">
    <location>
        <begin position="145"/>
        <end position="165"/>
    </location>
</feature>
<dbReference type="Gene3D" id="3.30.450.40">
    <property type="match status" value="1"/>
</dbReference>
<feature type="transmembrane region" description="Helical" evidence="1">
    <location>
        <begin position="74"/>
        <end position="94"/>
    </location>
</feature>
<keyword evidence="4" id="KW-1185">Reference proteome</keyword>
<dbReference type="Pfam" id="PF00990">
    <property type="entry name" value="GGDEF"/>
    <property type="match status" value="1"/>
</dbReference>
<dbReference type="Pfam" id="PF17159">
    <property type="entry name" value="MASE3"/>
    <property type="match status" value="1"/>
</dbReference>
<organism evidence="3 4">
    <name type="scientific">Carboxydothermus ferrireducens DSM 11255</name>
    <dbReference type="NCBI Taxonomy" id="1119529"/>
    <lineage>
        <taxon>Bacteria</taxon>
        <taxon>Bacillati</taxon>
        <taxon>Bacillota</taxon>
        <taxon>Clostridia</taxon>
        <taxon>Thermoanaerobacterales</taxon>
        <taxon>Thermoanaerobacteraceae</taxon>
        <taxon>Carboxydothermus</taxon>
    </lineage>
</organism>
<keyword evidence="1" id="KW-1133">Transmembrane helix</keyword>
<accession>A0ABX2RA42</accession>
<dbReference type="Proteomes" id="UP000604066">
    <property type="component" value="Unassembled WGS sequence"/>
</dbReference>
<keyword evidence="1" id="KW-0812">Transmembrane</keyword>
<dbReference type="Gene3D" id="3.30.70.270">
    <property type="match status" value="1"/>
</dbReference>
<dbReference type="SUPFAM" id="SSF55781">
    <property type="entry name" value="GAF domain-like"/>
    <property type="match status" value="1"/>
</dbReference>
<comment type="caution">
    <text evidence="3">The sequence shown here is derived from an EMBL/GenBank/DDBJ whole genome shotgun (WGS) entry which is preliminary data.</text>
</comment>
<keyword evidence="1" id="KW-0472">Membrane</keyword>
<dbReference type="InterPro" id="IPR029016">
    <property type="entry name" value="GAF-like_dom_sf"/>
</dbReference>
<proteinExistence type="predicted"/>
<feature type="domain" description="GGDEF" evidence="2">
    <location>
        <begin position="471"/>
        <end position="602"/>
    </location>
</feature>
<feature type="transmembrane region" description="Helical" evidence="1">
    <location>
        <begin position="248"/>
        <end position="268"/>
    </location>
</feature>
<dbReference type="InterPro" id="IPR050469">
    <property type="entry name" value="Diguanylate_Cyclase"/>
</dbReference>
<feature type="transmembrane region" description="Helical" evidence="1">
    <location>
        <begin position="38"/>
        <end position="62"/>
    </location>
</feature>
<feature type="transmembrane region" description="Helical" evidence="1">
    <location>
        <begin position="185"/>
        <end position="202"/>
    </location>
</feature>
<dbReference type="InterPro" id="IPR043128">
    <property type="entry name" value="Rev_trsase/Diguanyl_cyclase"/>
</dbReference>
<protein>
    <submittedName>
        <fullName evidence="3">Diguanylate cyclase (GGDEF)-like protein</fullName>
    </submittedName>
</protein>
<evidence type="ECO:0000313" key="4">
    <source>
        <dbReference type="Proteomes" id="UP000604066"/>
    </source>
</evidence>
<feature type="transmembrane region" description="Helical" evidence="1">
    <location>
        <begin position="114"/>
        <end position="133"/>
    </location>
</feature>
<evidence type="ECO:0000313" key="3">
    <source>
        <dbReference type="EMBL" id="NYE57804.1"/>
    </source>
</evidence>
<gene>
    <name evidence="3" type="ORF">HDG70_001519</name>
</gene>
<sequence>MEGYKKKLFLVFAGAFLFLAFARYFTPTMYRIYSHEQYLGIHTFLELITVFVSFAIFSMVWLMREGLTGRSGRFLYVLGLLFFAVGWVDLLHALSYKGMPLFITESSYQKATFLWLYGRFIVAFAVIIASLHLWGSTRAVVRPWFIVFTDIVLIVIAFLFSTVYLKYVPPLFIEGQGLTSLKVSLEHLLMTLYGLGFLLVFAKRQELKLSLITNLGYFLIFTFFSEAAFTFYKSVYDTYNLIGHLYKVLAYIFLFRAIYLSGIITYFYNLSEMAKMSEELLKHQIDLEAILKIHGDKLQQLIPKAERIAIYLKEGEHTYRAGYSSGKFQEMFPERGIIYFRDLEKIFGLSIETFENLNDILEMLEHRDFSPLIKEIFAHSKQVLYIPLVTDGELYGFILAYIFRPFVKFDEDDFDTAHFFQKFATLAIVQAKRQEIMERLSYEDSLTGLHNRRYFFEELNKTKYDADRYGEPFTVVFLDMNGLKEINDNLGHQAGDLALKLIGQKIRENIRQSDVGARLGGDEFGIIYRKMGLEEGKKKIAELKKNFSALKIKKYQREFSLAVGGATYPVEAGSLEILLKLADDRMYEDKGKNRRSIEVGKRIKYK</sequence>
<dbReference type="SUPFAM" id="SSF55073">
    <property type="entry name" value="Nucleotide cyclase"/>
    <property type="match status" value="1"/>
</dbReference>
<dbReference type="NCBIfam" id="TIGR00254">
    <property type="entry name" value="GGDEF"/>
    <property type="match status" value="1"/>
</dbReference>
<dbReference type="PANTHER" id="PTHR45138:SF6">
    <property type="entry name" value="DIGUANYLATE CYCLASE DGCN"/>
    <property type="match status" value="1"/>
</dbReference>
<dbReference type="EMBL" id="JACCBS010000002">
    <property type="protein sequence ID" value="NYE57804.1"/>
    <property type="molecule type" value="Genomic_DNA"/>
</dbReference>
<reference evidence="3 4" key="1">
    <citation type="submission" date="2020-07" db="EMBL/GenBank/DDBJ databases">
        <title>Genomic Encyclopedia of Type Strains, Phase III (KMG-III): the genomes of soil and plant-associated and newly described type strains.</title>
        <authorList>
            <person name="Whitman W."/>
        </authorList>
    </citation>
    <scope>NUCLEOTIDE SEQUENCE [LARGE SCALE GENOMIC DNA]</scope>
    <source>
        <strain evidence="3 4">DSM 11255</strain>
    </source>
</reference>
<dbReference type="InterPro" id="IPR029787">
    <property type="entry name" value="Nucleotide_cyclase"/>
</dbReference>
<dbReference type="SMART" id="SM00267">
    <property type="entry name" value="GGDEF"/>
    <property type="match status" value="1"/>
</dbReference>
<dbReference type="InterPro" id="IPR000160">
    <property type="entry name" value="GGDEF_dom"/>
</dbReference>
<dbReference type="RefSeq" id="WP_028051600.1">
    <property type="nucleotide sequence ID" value="NZ_ATYG01000003.1"/>
</dbReference>
<name>A0ABX2RA42_9THEO</name>
<feature type="transmembrane region" description="Helical" evidence="1">
    <location>
        <begin position="214"/>
        <end position="236"/>
    </location>
</feature>
<dbReference type="PROSITE" id="PS50887">
    <property type="entry name" value="GGDEF"/>
    <property type="match status" value="1"/>
</dbReference>
<dbReference type="CDD" id="cd01949">
    <property type="entry name" value="GGDEF"/>
    <property type="match status" value="1"/>
</dbReference>
<evidence type="ECO:0000259" key="2">
    <source>
        <dbReference type="PROSITE" id="PS50887"/>
    </source>
</evidence>
<dbReference type="InterPro" id="IPR033425">
    <property type="entry name" value="MASE3"/>
</dbReference>